<sequence length="205" mass="23275">MNGNSNGLTHLKRMELEFKGHSYLFTINPEQYELKIPNRANATYTKAGVYLDLFGEGLRELTVSGITGFKSTTEDPEHGYKKFLLLKSIIRENMQDIEDGKPVKDFLMFYNHTDGEGYETIPTRLSILRNVSQPLLYKYDMSFYVIRDANQPRGQNEGQGIGNSIGTPKTAPRTVEDRVLKEKDGANNNFSPQNLKDLAAELLEF</sequence>
<reference evidence="2 3" key="1">
    <citation type="submission" date="2021-06" db="EMBL/GenBank/DDBJ databases">
        <authorList>
            <person name="Sun Q."/>
            <person name="Li D."/>
        </authorList>
    </citation>
    <scope>NUCLEOTIDE SEQUENCE [LARGE SCALE GENOMIC DNA]</scope>
    <source>
        <strain evidence="2 3">MSJ-1</strain>
    </source>
</reference>
<evidence type="ECO:0000313" key="3">
    <source>
        <dbReference type="Proteomes" id="UP000783742"/>
    </source>
</evidence>
<evidence type="ECO:0000313" key="2">
    <source>
        <dbReference type="EMBL" id="MBU5669504.1"/>
    </source>
</evidence>
<accession>A0ABS6FH59</accession>
<dbReference type="InterPro" id="IPR056958">
    <property type="entry name" value="Phage_tail_tube_init_put"/>
</dbReference>
<dbReference type="Pfam" id="PF23980">
    <property type="entry name" value="Phage_tail_tube_init"/>
    <property type="match status" value="1"/>
</dbReference>
<feature type="region of interest" description="Disordered" evidence="1">
    <location>
        <begin position="153"/>
        <end position="172"/>
    </location>
</feature>
<gene>
    <name evidence="2" type="ORF">KQI68_06585</name>
</gene>
<proteinExistence type="predicted"/>
<evidence type="ECO:0000256" key="1">
    <source>
        <dbReference type="SAM" id="MobiDB-lite"/>
    </source>
</evidence>
<name>A0ABS6FH59_9FIRM</name>
<keyword evidence="3" id="KW-1185">Reference proteome</keyword>
<dbReference type="RefSeq" id="WP_216549336.1">
    <property type="nucleotide sequence ID" value="NZ_JAHLQO010000004.1"/>
</dbReference>
<protein>
    <submittedName>
        <fullName evidence="2">Uncharacterized protein</fullName>
    </submittedName>
</protein>
<dbReference type="EMBL" id="JAHLQO010000004">
    <property type="protein sequence ID" value="MBU5669504.1"/>
    <property type="molecule type" value="Genomic_DNA"/>
</dbReference>
<organism evidence="2 3">
    <name type="scientific">Peptoniphilus ovalis</name>
    <dbReference type="NCBI Taxonomy" id="2841503"/>
    <lineage>
        <taxon>Bacteria</taxon>
        <taxon>Bacillati</taxon>
        <taxon>Bacillota</taxon>
        <taxon>Tissierellia</taxon>
        <taxon>Tissierellales</taxon>
        <taxon>Peptoniphilaceae</taxon>
        <taxon>Peptoniphilus</taxon>
    </lineage>
</organism>
<dbReference type="Proteomes" id="UP000783742">
    <property type="component" value="Unassembled WGS sequence"/>
</dbReference>
<comment type="caution">
    <text evidence="2">The sequence shown here is derived from an EMBL/GenBank/DDBJ whole genome shotgun (WGS) entry which is preliminary data.</text>
</comment>